<dbReference type="AlphaFoldDB" id="Q7Z076"/>
<evidence type="ECO:0000313" key="1">
    <source>
        <dbReference type="EMBL" id="AAP60020.1"/>
    </source>
</evidence>
<feature type="non-terminal residue" evidence="1">
    <location>
        <position position="51"/>
    </location>
</feature>
<reference evidence="1" key="1">
    <citation type="submission" date="2003-05" db="EMBL/GenBank/DDBJ databases">
        <title>P450 EST in Crassostrea rhizophorae.</title>
        <authorList>
            <person name="Moraes M.O."/>
            <person name="Rebelo M.F."/>
            <person name="Coutinho D."/>
            <person name="Torres J.P."/>
            <person name="Moreira J.C."/>
            <person name="Brandao A."/>
        </authorList>
    </citation>
    <scope>NUCLEOTIDE SEQUENCE</scope>
</reference>
<sequence length="51" mass="5885">SLIVQCDMAVYLYLDSRDSLNFHPTNTPGDFIVTLPKRYILSGCWRSHLRA</sequence>
<organism evidence="1">
    <name type="scientific">Crassostrea rhizophorae</name>
    <name type="common">Mangrove oyster</name>
    <dbReference type="NCBI Taxonomy" id="37643"/>
    <lineage>
        <taxon>Eukaryota</taxon>
        <taxon>Metazoa</taxon>
        <taxon>Spiralia</taxon>
        <taxon>Lophotrochozoa</taxon>
        <taxon>Mollusca</taxon>
        <taxon>Bivalvia</taxon>
        <taxon>Autobranchia</taxon>
        <taxon>Pteriomorphia</taxon>
        <taxon>Ostreida</taxon>
        <taxon>Ostreoidea</taxon>
        <taxon>Ostreidae</taxon>
        <taxon>Crassostrea</taxon>
    </lineage>
</organism>
<accession>Q7Z076</accession>
<feature type="non-terminal residue" evidence="1">
    <location>
        <position position="1"/>
    </location>
</feature>
<dbReference type="EMBL" id="AY303937">
    <property type="protein sequence ID" value="AAP60020.1"/>
    <property type="molecule type" value="mRNA"/>
</dbReference>
<proteinExistence type="evidence at transcript level"/>
<protein>
    <submittedName>
        <fullName evidence="1">CYP2-like protein</fullName>
    </submittedName>
</protein>
<name>Q7Z076_CRARH</name>